<dbReference type="Proteomes" id="UP000887574">
    <property type="component" value="Unplaced"/>
</dbReference>
<evidence type="ECO:0000313" key="2">
    <source>
        <dbReference type="Proteomes" id="UP000887574"/>
    </source>
</evidence>
<accession>A0A915D2T6</accession>
<dbReference type="Pfam" id="PF11977">
    <property type="entry name" value="RNase_Zc3h12a"/>
    <property type="match status" value="1"/>
</dbReference>
<reference evidence="3" key="1">
    <citation type="submission" date="2022-11" db="UniProtKB">
        <authorList>
            <consortium name="WormBaseParasite"/>
        </authorList>
    </citation>
    <scope>IDENTIFICATION</scope>
</reference>
<dbReference type="WBParaSite" id="jg1532.2">
    <property type="protein sequence ID" value="jg1532.2"/>
    <property type="gene ID" value="jg1532"/>
</dbReference>
<evidence type="ECO:0000259" key="1">
    <source>
        <dbReference type="Pfam" id="PF11977"/>
    </source>
</evidence>
<sequence>MGTNFLFSRKSHSALISSQSDSTMFRSLAKKDDNLIEFSSDSSSDEEGTFQKYSEQPVKRMAIIDTCNVLHAAGNAIRDAIGILIITKHLLEIGFDVRMFLPFSYMNKNKVANFYILEQLHSLGLLTIIDDGSHDDLVILEMAKNVGGFVVSNDKYVILILLFRDHTHRISETQKPLINEVRGKCSLGLILTLTPNKKAMLVENDDPSFAMAFAQRTLRVESESKKARLVLGVLADYFQQKNCAANSVYPPTLSYYDPQDENLPEDFNEFYDLWYHAQENASR</sequence>
<dbReference type="Gene3D" id="3.40.50.11980">
    <property type="match status" value="1"/>
</dbReference>
<proteinExistence type="predicted"/>
<dbReference type="InterPro" id="IPR021869">
    <property type="entry name" value="RNase_Zc3h12_NYN"/>
</dbReference>
<evidence type="ECO:0000313" key="3">
    <source>
        <dbReference type="WBParaSite" id="jg1532.2"/>
    </source>
</evidence>
<dbReference type="AlphaFoldDB" id="A0A915D2T6"/>
<protein>
    <submittedName>
        <fullName evidence="3">RNase NYN domain-containing protein</fullName>
    </submittedName>
</protein>
<name>A0A915D2T6_9BILA</name>
<keyword evidence="2" id="KW-1185">Reference proteome</keyword>
<organism evidence="2 3">
    <name type="scientific">Ditylenchus dipsaci</name>
    <dbReference type="NCBI Taxonomy" id="166011"/>
    <lineage>
        <taxon>Eukaryota</taxon>
        <taxon>Metazoa</taxon>
        <taxon>Ecdysozoa</taxon>
        <taxon>Nematoda</taxon>
        <taxon>Chromadorea</taxon>
        <taxon>Rhabditida</taxon>
        <taxon>Tylenchina</taxon>
        <taxon>Tylenchomorpha</taxon>
        <taxon>Sphaerularioidea</taxon>
        <taxon>Anguinidae</taxon>
        <taxon>Anguininae</taxon>
        <taxon>Ditylenchus</taxon>
    </lineage>
</organism>
<feature type="domain" description="RNase NYN" evidence="1">
    <location>
        <begin position="59"/>
        <end position="160"/>
    </location>
</feature>